<evidence type="ECO:0000256" key="1">
    <source>
        <dbReference type="ARBA" id="ARBA00004551"/>
    </source>
</evidence>
<feature type="domain" description="Translocator protein BipB-like C-terminal" evidence="7">
    <location>
        <begin position="324"/>
        <end position="417"/>
    </location>
</feature>
<keyword evidence="6" id="KW-0472">Membrane</keyword>
<evidence type="ECO:0000256" key="5">
    <source>
        <dbReference type="SAM" id="MobiDB-lite"/>
    </source>
</evidence>
<dbReference type="GO" id="GO:0033644">
    <property type="term" value="C:host cell membrane"/>
    <property type="evidence" value="ECO:0007669"/>
    <property type="project" value="UniProtKB-SubCell"/>
</dbReference>
<comment type="similarity">
    <text evidence="4">Belongs to the SctE/SipB/YopB family.</text>
</comment>
<proteinExistence type="inferred from homology"/>
<sequence length="425" mass="43441">MCCAKAMRRNTPSCASAPRPCSICWAGRPTPQPPPRPIDLPGDTAMNDTSIRPSSGAPLPPQGFDSLDASLATQLQQRIQADPNKVMQEITQLAGTLQSGGGRSGGGNVTNSNGAPQIDGVSLSFSPEDMAAALLVLQGKTQEAQLKTAKEGIETNSIKQKAQNEKAMSKIQEWIKKCEDAAAKEKAGGILGWFKKIFAVIASVFAVVAAAVATAATGGAAAPILALAMLSLASATVSLASEISKAAGGPDFDHVAGWMDPASLVGKGMGELAKAFGADEQQAAIVSATFAVVTTIAITAAAVVLTGGASAAGDIGKIADLALKVGRAGQAIAGVATGLTEAAHGGVNIAAAHDTRSAALAQADKKKIDAIIAMLQQQMEENRTEMKKVLDEMMEGMNIVSQMINSADQSRAQISSNLTGRGQII</sequence>
<feature type="region of interest" description="Disordered" evidence="5">
    <location>
        <begin position="29"/>
        <end position="61"/>
    </location>
</feature>
<keyword evidence="3" id="KW-0843">Virulence</keyword>
<dbReference type="KEGG" id="mela:C6568_15965"/>
<evidence type="ECO:0000313" key="8">
    <source>
        <dbReference type="EMBL" id="AVO50561.1"/>
    </source>
</evidence>
<keyword evidence="2" id="KW-1043">Host membrane</keyword>
<dbReference type="Proteomes" id="UP000237925">
    <property type="component" value="Chromosome"/>
</dbReference>
<feature type="region of interest" description="Disordered" evidence="5">
    <location>
        <begin position="96"/>
        <end position="115"/>
    </location>
</feature>
<feature type="compositionally biased region" description="Gly residues" evidence="5">
    <location>
        <begin position="98"/>
        <end position="108"/>
    </location>
</feature>
<keyword evidence="6" id="KW-0812">Transmembrane</keyword>
<evidence type="ECO:0000256" key="4">
    <source>
        <dbReference type="ARBA" id="ARBA00035640"/>
    </source>
</evidence>
<comment type="subcellular location">
    <subcellularLocation>
        <location evidence="1">Host membrane</location>
    </subcellularLocation>
</comment>
<organism evidence="8 9">
    <name type="scientific">Melaminivora suipulveris</name>
    <dbReference type="NCBI Taxonomy" id="2109913"/>
    <lineage>
        <taxon>Bacteria</taxon>
        <taxon>Pseudomonadati</taxon>
        <taxon>Pseudomonadota</taxon>
        <taxon>Betaproteobacteria</taxon>
        <taxon>Burkholderiales</taxon>
        <taxon>Comamonadaceae</taxon>
        <taxon>Melaminivora</taxon>
    </lineage>
</organism>
<name>A0A2R3QFK6_9BURK</name>
<evidence type="ECO:0000259" key="7">
    <source>
        <dbReference type="Pfam" id="PF04888"/>
    </source>
</evidence>
<dbReference type="EMBL" id="CP027667">
    <property type="protein sequence ID" value="AVO50561.1"/>
    <property type="molecule type" value="Genomic_DNA"/>
</dbReference>
<dbReference type="InterPro" id="IPR006972">
    <property type="entry name" value="BipB-like_C"/>
</dbReference>
<keyword evidence="6" id="KW-1133">Transmembrane helix</keyword>
<protein>
    <recommendedName>
        <fullName evidence="7">Translocator protein BipB-like C-terminal domain-containing protein</fullName>
    </recommendedName>
</protein>
<feature type="domain" description="Translocator protein BipB-like C-terminal" evidence="7">
    <location>
        <begin position="131"/>
        <end position="322"/>
    </location>
</feature>
<accession>A0A2R3QFK6</accession>
<evidence type="ECO:0000256" key="2">
    <source>
        <dbReference type="ARBA" id="ARBA00022870"/>
    </source>
</evidence>
<reference evidence="8 9" key="1">
    <citation type="submission" date="2018-03" db="EMBL/GenBank/DDBJ databases">
        <title>Genome sequencing of Melaminivora sp.</title>
        <authorList>
            <person name="Kim S.-J."/>
            <person name="Heo J."/>
            <person name="Ahn J.-H."/>
            <person name="Kwon S.-W."/>
        </authorList>
    </citation>
    <scope>NUCLEOTIDE SEQUENCE [LARGE SCALE GENOMIC DNA]</scope>
    <source>
        <strain evidence="8 9">SC2-9</strain>
    </source>
</reference>
<evidence type="ECO:0000256" key="6">
    <source>
        <dbReference type="SAM" id="Phobius"/>
    </source>
</evidence>
<evidence type="ECO:0000256" key="3">
    <source>
        <dbReference type="ARBA" id="ARBA00023026"/>
    </source>
</evidence>
<evidence type="ECO:0000313" key="9">
    <source>
        <dbReference type="Proteomes" id="UP000237925"/>
    </source>
</evidence>
<dbReference type="Pfam" id="PF04888">
    <property type="entry name" value="SseC"/>
    <property type="match status" value="2"/>
</dbReference>
<dbReference type="AlphaFoldDB" id="A0A2R3QFK6"/>
<keyword evidence="9" id="KW-1185">Reference proteome</keyword>
<feature type="transmembrane region" description="Helical" evidence="6">
    <location>
        <begin position="197"/>
        <end position="216"/>
    </location>
</feature>
<gene>
    <name evidence="8" type="ORF">C6568_15965</name>
</gene>